<dbReference type="EMBL" id="OD564495">
    <property type="protein sequence ID" value="CAD7438636.1"/>
    <property type="molecule type" value="Genomic_DNA"/>
</dbReference>
<dbReference type="InterPro" id="IPR006619">
    <property type="entry name" value="PGRP_domain_met/bac"/>
</dbReference>
<evidence type="ECO:0000259" key="4">
    <source>
        <dbReference type="SMART" id="SM00644"/>
    </source>
</evidence>
<organism evidence="6">
    <name type="scientific">Timema bartmani</name>
    <dbReference type="NCBI Taxonomy" id="61472"/>
    <lineage>
        <taxon>Eukaryota</taxon>
        <taxon>Metazoa</taxon>
        <taxon>Ecdysozoa</taxon>
        <taxon>Arthropoda</taxon>
        <taxon>Hexapoda</taxon>
        <taxon>Insecta</taxon>
        <taxon>Pterygota</taxon>
        <taxon>Neoptera</taxon>
        <taxon>Polyneoptera</taxon>
        <taxon>Phasmatodea</taxon>
        <taxon>Timematodea</taxon>
        <taxon>Timematoidea</taxon>
        <taxon>Timematidae</taxon>
        <taxon>Timema</taxon>
    </lineage>
</organism>
<gene>
    <name evidence="6" type="ORF">TBIB3V08_LOCUS1224</name>
</gene>
<comment type="similarity">
    <text evidence="1">Belongs to the N-acetylmuramoyl-L-alanine amidase 2 family.</text>
</comment>
<dbReference type="InterPro" id="IPR015510">
    <property type="entry name" value="PGRP"/>
</dbReference>
<feature type="domain" description="N-acetylmuramoyl-L-alanine amidase" evidence="4">
    <location>
        <begin position="335"/>
        <end position="472"/>
    </location>
</feature>
<dbReference type="InterPro" id="IPR002502">
    <property type="entry name" value="Amidase_domain"/>
</dbReference>
<evidence type="ECO:0000256" key="3">
    <source>
        <dbReference type="ARBA" id="ARBA00022859"/>
    </source>
</evidence>
<protein>
    <submittedName>
        <fullName evidence="6">Uncharacterized protein</fullName>
    </submittedName>
</protein>
<dbReference type="PANTHER" id="PTHR11022">
    <property type="entry name" value="PEPTIDOGLYCAN RECOGNITION PROTEIN"/>
    <property type="match status" value="1"/>
</dbReference>
<evidence type="ECO:0000256" key="2">
    <source>
        <dbReference type="ARBA" id="ARBA00022588"/>
    </source>
</evidence>
<dbReference type="SMART" id="SM00644">
    <property type="entry name" value="Ami_2"/>
    <property type="match status" value="1"/>
</dbReference>
<dbReference type="InterPro" id="IPR036505">
    <property type="entry name" value="Amidase/PGRP_sf"/>
</dbReference>
<name>A0A7R9HWB3_9NEOP</name>
<feature type="domain" description="Peptidoglycan recognition protein family" evidence="5">
    <location>
        <begin position="323"/>
        <end position="466"/>
    </location>
</feature>
<dbReference type="GO" id="GO:0045087">
    <property type="term" value="P:innate immune response"/>
    <property type="evidence" value="ECO:0007669"/>
    <property type="project" value="UniProtKB-KW"/>
</dbReference>
<keyword evidence="2" id="KW-0399">Innate immunity</keyword>
<dbReference type="GO" id="GO:0008270">
    <property type="term" value="F:zinc ion binding"/>
    <property type="evidence" value="ECO:0007669"/>
    <property type="project" value="InterPro"/>
</dbReference>
<dbReference type="GO" id="GO:0008745">
    <property type="term" value="F:N-acetylmuramoyl-L-alanine amidase activity"/>
    <property type="evidence" value="ECO:0007669"/>
    <property type="project" value="InterPro"/>
</dbReference>
<dbReference type="SMART" id="SM00701">
    <property type="entry name" value="PGRP"/>
    <property type="match status" value="1"/>
</dbReference>
<dbReference type="FunFam" id="3.40.80.10:FF:000001">
    <property type="entry name" value="Peptidoglycan recognition protein 1"/>
    <property type="match status" value="1"/>
</dbReference>
<keyword evidence="3" id="KW-0391">Immunity</keyword>
<dbReference type="GO" id="GO:0009253">
    <property type="term" value="P:peptidoglycan catabolic process"/>
    <property type="evidence" value="ECO:0007669"/>
    <property type="project" value="InterPro"/>
</dbReference>
<evidence type="ECO:0000256" key="1">
    <source>
        <dbReference type="ARBA" id="ARBA00007553"/>
    </source>
</evidence>
<dbReference type="AlphaFoldDB" id="A0A7R9HWB3"/>
<evidence type="ECO:0000259" key="5">
    <source>
        <dbReference type="SMART" id="SM00701"/>
    </source>
</evidence>
<proteinExistence type="inferred from homology"/>
<sequence>MDVRIVRTDPYDTFTMSEMSLLVIRRSSRTSCLTLPTISGFVLVEGHPDLSSSFNCVLQLLKCECHSKHTRQLVASLPLACCIIGEVSVPDFPRPMQGADKVGNRPRHQARRSVIPLMVSYMHNGEELFESKNLIDPHYQHMLASLSHRSLYPDSQLPPPKSTILELITSPFDVEESHLATSIEESSQENIQLTLFHRPCVLDYKSERRTTQPSLITPRDRLAAAFKFQTAPTRVHHITKDGSKSLNCEERLFYYRELRILYLNEVYLHLHGGRVENNFGKPTIRTPDRDLKLKLPANISLVYCESSTLDHAATEGGASYECKEVVSRADWGAQTPRAILPMDVPVPYIILHHTYIPKSCNTSSSCVAAMQTMQNHHKDGLGWNDIGYNFAVGGDGHVYEGRGWDIVGAHSPSFNNISIGICLIGDYTTDLPSTTMLNLTMELLRCATSRGSVQTDYKLLGHRQVRATQCPGDVLFEEIKKWEHWDPYLNIIPRS</sequence>
<dbReference type="Gene3D" id="1.10.1600.10">
    <property type="match status" value="1"/>
</dbReference>
<accession>A0A7R9HWB3</accession>
<dbReference type="Gene3D" id="3.40.80.10">
    <property type="entry name" value="Peptidoglycan recognition protein-like"/>
    <property type="match status" value="1"/>
</dbReference>
<dbReference type="PANTHER" id="PTHR11022:SF77">
    <property type="entry name" value="PEPTIDOGLYCAN-RECOGNITION PROTEIN LB"/>
    <property type="match status" value="1"/>
</dbReference>
<dbReference type="SUPFAM" id="SSF55846">
    <property type="entry name" value="N-acetylmuramoyl-L-alanine amidase-like"/>
    <property type="match status" value="1"/>
</dbReference>
<dbReference type="CDD" id="cd06583">
    <property type="entry name" value="PGRP"/>
    <property type="match status" value="1"/>
</dbReference>
<evidence type="ECO:0000313" key="6">
    <source>
        <dbReference type="EMBL" id="CAD7438636.1"/>
    </source>
</evidence>
<reference evidence="6" key="1">
    <citation type="submission" date="2020-11" db="EMBL/GenBank/DDBJ databases">
        <authorList>
            <person name="Tran Van P."/>
        </authorList>
    </citation>
    <scope>NUCLEOTIDE SEQUENCE</scope>
</reference>
<dbReference type="Pfam" id="PF01510">
    <property type="entry name" value="Amidase_2"/>
    <property type="match status" value="1"/>
</dbReference>